<dbReference type="RefSeq" id="WP_344039067.1">
    <property type="nucleotide sequence ID" value="NZ_BAAAKE010000014.1"/>
</dbReference>
<dbReference type="EMBL" id="JBHSJB010000025">
    <property type="protein sequence ID" value="MFC5057030.1"/>
    <property type="molecule type" value="Genomic_DNA"/>
</dbReference>
<evidence type="ECO:0000313" key="2">
    <source>
        <dbReference type="Proteomes" id="UP001595833"/>
    </source>
</evidence>
<comment type="caution">
    <text evidence="1">The sequence shown here is derived from an EMBL/GenBank/DDBJ whole genome shotgun (WGS) entry which is preliminary data.</text>
</comment>
<protein>
    <submittedName>
        <fullName evidence="1">Uncharacterized protein</fullName>
    </submittedName>
</protein>
<gene>
    <name evidence="1" type="ORF">ACFPFM_25190</name>
</gene>
<organism evidence="1 2">
    <name type="scientific">Saccharothrix xinjiangensis</name>
    <dbReference type="NCBI Taxonomy" id="204798"/>
    <lineage>
        <taxon>Bacteria</taxon>
        <taxon>Bacillati</taxon>
        <taxon>Actinomycetota</taxon>
        <taxon>Actinomycetes</taxon>
        <taxon>Pseudonocardiales</taxon>
        <taxon>Pseudonocardiaceae</taxon>
        <taxon>Saccharothrix</taxon>
    </lineage>
</organism>
<keyword evidence="2" id="KW-1185">Reference proteome</keyword>
<name>A0ABV9Y323_9PSEU</name>
<reference evidence="2" key="1">
    <citation type="journal article" date="2019" name="Int. J. Syst. Evol. Microbiol.">
        <title>The Global Catalogue of Microorganisms (GCM) 10K type strain sequencing project: providing services to taxonomists for standard genome sequencing and annotation.</title>
        <authorList>
            <consortium name="The Broad Institute Genomics Platform"/>
            <consortium name="The Broad Institute Genome Sequencing Center for Infectious Disease"/>
            <person name="Wu L."/>
            <person name="Ma J."/>
        </authorList>
    </citation>
    <scope>NUCLEOTIDE SEQUENCE [LARGE SCALE GENOMIC DNA]</scope>
    <source>
        <strain evidence="2">KCTC 12848</strain>
    </source>
</reference>
<dbReference type="Proteomes" id="UP001595833">
    <property type="component" value="Unassembled WGS sequence"/>
</dbReference>
<accession>A0ABV9Y323</accession>
<sequence length="195" mass="20861">MYLYLHRTDVLDLDDGVPNLGFELLTDEVDDPPDLLPQRLDELLVAGRRHARILAGHGLAADLERLAGFAVRRRLPGVESVARSWMTRGTAGKGPGAAVVFDTALDEPAGPEPDLMALCDRAGLKATTVAVPAVDPPTAPAVSALVRTTAVALLAARALGRYWWSRPIDLDTLVLDSAWDHLEALSGGDTRLTGR</sequence>
<proteinExistence type="predicted"/>
<evidence type="ECO:0000313" key="1">
    <source>
        <dbReference type="EMBL" id="MFC5057030.1"/>
    </source>
</evidence>